<reference evidence="2" key="1">
    <citation type="journal article" date="2020" name="Nature">
        <title>Giant virus diversity and host interactions through global metagenomics.</title>
        <authorList>
            <person name="Schulz F."/>
            <person name="Roux S."/>
            <person name="Paez-Espino D."/>
            <person name="Jungbluth S."/>
            <person name="Walsh D.A."/>
            <person name="Denef V.J."/>
            <person name="McMahon K.D."/>
            <person name="Konstantinidis K.T."/>
            <person name="Eloe-Fadrosh E.A."/>
            <person name="Kyrpides N.C."/>
            <person name="Woyke T."/>
        </authorList>
    </citation>
    <scope>NUCLEOTIDE SEQUENCE</scope>
    <source>
        <strain evidence="2">GVMAG-M-3300009155-2</strain>
    </source>
</reference>
<feature type="region of interest" description="Disordered" evidence="1">
    <location>
        <begin position="158"/>
        <end position="179"/>
    </location>
</feature>
<evidence type="ECO:0000256" key="1">
    <source>
        <dbReference type="SAM" id="MobiDB-lite"/>
    </source>
</evidence>
<evidence type="ECO:0000313" key="2">
    <source>
        <dbReference type="EMBL" id="QHT31418.1"/>
    </source>
</evidence>
<dbReference type="Pfam" id="PF19063">
    <property type="entry name" value="DUF5759"/>
    <property type="match status" value="1"/>
</dbReference>
<dbReference type="InterPro" id="IPR043977">
    <property type="entry name" value="DUF5759"/>
</dbReference>
<name>A0A6C0EQZ8_9ZZZZ</name>
<feature type="compositionally biased region" description="Polar residues" evidence="1">
    <location>
        <begin position="160"/>
        <end position="171"/>
    </location>
</feature>
<protein>
    <submittedName>
        <fullName evidence="2">Uncharacterized protein</fullName>
    </submittedName>
</protein>
<organism evidence="2">
    <name type="scientific">viral metagenome</name>
    <dbReference type="NCBI Taxonomy" id="1070528"/>
    <lineage>
        <taxon>unclassified sequences</taxon>
        <taxon>metagenomes</taxon>
        <taxon>organismal metagenomes</taxon>
    </lineage>
</organism>
<dbReference type="EMBL" id="MN738919">
    <property type="protein sequence ID" value="QHT31418.1"/>
    <property type="molecule type" value="Genomic_DNA"/>
</dbReference>
<proteinExistence type="predicted"/>
<dbReference type="AlphaFoldDB" id="A0A6C0EQZ8"/>
<sequence length="204" mass="24200">MANIFTLENIEDFSEKLNIDELYEKKRQQDLNKLALFNKILNRIHIRIKTTSRQRVNENFCWFVVPEVIIGVPKYDQAACIAYLIDKLKTNGFNVRYIHPNTLFISWLHWVPSYVRTELKNKTGIVINEYGQKIIDTDEDDNTSRQIMDVRNPNDYMMNLKNQDQSKNGKQQQKKEYTPIRSYKPSGNLVYDDELLSKIEDKFI</sequence>
<accession>A0A6C0EQZ8</accession>